<dbReference type="SUPFAM" id="SSF47616">
    <property type="entry name" value="GST C-terminal domain-like"/>
    <property type="match status" value="1"/>
</dbReference>
<dbReference type="Pfam" id="PF00043">
    <property type="entry name" value="GST_C"/>
    <property type="match status" value="1"/>
</dbReference>
<dbReference type="Proteomes" id="UP001208771">
    <property type="component" value="Unassembled WGS sequence"/>
</dbReference>
<dbReference type="RefSeq" id="WP_306413352.1">
    <property type="nucleotide sequence ID" value="NZ_JANFPI010000012.1"/>
</dbReference>
<dbReference type="PROSITE" id="PS50404">
    <property type="entry name" value="GST_NTER"/>
    <property type="match status" value="1"/>
</dbReference>
<protein>
    <submittedName>
        <fullName evidence="3">Glutathione binding-like protein</fullName>
    </submittedName>
</protein>
<dbReference type="Gene3D" id="3.40.30.10">
    <property type="entry name" value="Glutaredoxin"/>
    <property type="match status" value="1"/>
</dbReference>
<dbReference type="CDD" id="cd03188">
    <property type="entry name" value="GST_C_Beta"/>
    <property type="match status" value="1"/>
</dbReference>
<feature type="domain" description="GST C-terminal" evidence="2">
    <location>
        <begin position="93"/>
        <end position="217"/>
    </location>
</feature>
<dbReference type="InterPro" id="IPR010987">
    <property type="entry name" value="Glutathione-S-Trfase_C-like"/>
</dbReference>
<proteinExistence type="predicted"/>
<dbReference type="SFLD" id="SFLDG01150">
    <property type="entry name" value="Main.1:_Beta-like"/>
    <property type="match status" value="1"/>
</dbReference>
<evidence type="ECO:0000259" key="1">
    <source>
        <dbReference type="PROSITE" id="PS50404"/>
    </source>
</evidence>
<dbReference type="Pfam" id="PF13409">
    <property type="entry name" value="GST_N_2"/>
    <property type="match status" value="1"/>
</dbReference>
<gene>
    <name evidence="3" type="ORF">NOF55_22350</name>
</gene>
<dbReference type="InterPro" id="IPR004045">
    <property type="entry name" value="Glutathione_S-Trfase_N"/>
</dbReference>
<dbReference type="PANTHER" id="PTHR44051:SF8">
    <property type="entry name" value="GLUTATHIONE S-TRANSFERASE GSTA"/>
    <property type="match status" value="1"/>
</dbReference>
<dbReference type="InterPro" id="IPR040079">
    <property type="entry name" value="Glutathione_S-Trfase"/>
</dbReference>
<evidence type="ECO:0000313" key="4">
    <source>
        <dbReference type="Proteomes" id="UP001208771"/>
    </source>
</evidence>
<dbReference type="InterPro" id="IPR036282">
    <property type="entry name" value="Glutathione-S-Trfase_C_sf"/>
</dbReference>
<reference evidence="3" key="1">
    <citation type="submission" date="2022-07" db="EMBL/GenBank/DDBJ databases">
        <title>Ectorhizobium quercum gen.nov., sp. nov.</title>
        <authorList>
            <person name="Ma T."/>
            <person name="Li Y."/>
        </authorList>
    </citation>
    <scope>NUCLEOTIDE SEQUENCE</scope>
    <source>
        <strain evidence="3">BDR2-2</strain>
    </source>
</reference>
<comment type="caution">
    <text evidence="3">The sequence shown here is derived from an EMBL/GenBank/DDBJ whole genome shotgun (WGS) entry which is preliminary data.</text>
</comment>
<dbReference type="SUPFAM" id="SSF52833">
    <property type="entry name" value="Thioredoxin-like"/>
    <property type="match status" value="1"/>
</dbReference>
<dbReference type="AlphaFoldDB" id="A0AAE3SY67"/>
<organism evidence="3 4">
    <name type="scientific">Ectorhizobium quercum</name>
    <dbReference type="NCBI Taxonomy" id="2965071"/>
    <lineage>
        <taxon>Bacteria</taxon>
        <taxon>Pseudomonadati</taxon>
        <taxon>Pseudomonadota</taxon>
        <taxon>Alphaproteobacteria</taxon>
        <taxon>Hyphomicrobiales</taxon>
        <taxon>Rhizobiaceae</taxon>
        <taxon>Ectorhizobium</taxon>
    </lineage>
</organism>
<feature type="domain" description="GST N-terminal" evidence="1">
    <location>
        <begin position="1"/>
        <end position="88"/>
    </location>
</feature>
<sequence>MYRLYHSPGACSLAVHIVLEEIGLPYEAEIRSAKNGEGTTTPDYLALNPKGRVPALSGVPGSAGGAANLLTEAPAILFFLAASHPDCRLMPADPAGRARCLEWMNWLSGTLHGMGYGQLWRPQRVVTDTALYDAVKSAGLEIINAAHDHIEHVLSDGRDWAVPGQYTIVDAYLVVFWLWGGRIGLDMETAWPLWARLMRTVLARPAVREALAQERLA</sequence>
<dbReference type="InterPro" id="IPR036249">
    <property type="entry name" value="Thioredoxin-like_sf"/>
</dbReference>
<dbReference type="Gene3D" id="1.20.1050.10">
    <property type="match status" value="1"/>
</dbReference>
<evidence type="ECO:0000259" key="2">
    <source>
        <dbReference type="PROSITE" id="PS50405"/>
    </source>
</evidence>
<dbReference type="EMBL" id="JANFPI010000012">
    <property type="protein sequence ID" value="MCX8999849.1"/>
    <property type="molecule type" value="Genomic_DNA"/>
</dbReference>
<dbReference type="CDD" id="cd03057">
    <property type="entry name" value="GST_N_Beta"/>
    <property type="match status" value="1"/>
</dbReference>
<name>A0AAE3SY67_9HYPH</name>
<dbReference type="PROSITE" id="PS50405">
    <property type="entry name" value="GST_CTER"/>
    <property type="match status" value="1"/>
</dbReference>
<accession>A0AAE3SY67</accession>
<evidence type="ECO:0000313" key="3">
    <source>
        <dbReference type="EMBL" id="MCX8999849.1"/>
    </source>
</evidence>
<dbReference type="SFLD" id="SFLDS00019">
    <property type="entry name" value="Glutathione_Transferase_(cytos"/>
    <property type="match status" value="1"/>
</dbReference>
<dbReference type="SFLD" id="SFLDG00358">
    <property type="entry name" value="Main_(cytGST)"/>
    <property type="match status" value="1"/>
</dbReference>
<keyword evidence="4" id="KW-1185">Reference proteome</keyword>
<dbReference type="InterPro" id="IPR004046">
    <property type="entry name" value="GST_C"/>
</dbReference>
<dbReference type="PANTHER" id="PTHR44051">
    <property type="entry name" value="GLUTATHIONE S-TRANSFERASE-RELATED"/>
    <property type="match status" value="1"/>
</dbReference>